<dbReference type="CDD" id="cd00761">
    <property type="entry name" value="Glyco_tranf_GTA_type"/>
    <property type="match status" value="1"/>
</dbReference>
<dbReference type="InterPro" id="IPR050834">
    <property type="entry name" value="Glycosyltransf_2"/>
</dbReference>
<dbReference type="SUPFAM" id="SSF53448">
    <property type="entry name" value="Nucleotide-diphospho-sugar transferases"/>
    <property type="match status" value="1"/>
</dbReference>
<feature type="domain" description="Glycosyltransferase 2-like" evidence="1">
    <location>
        <begin position="176"/>
        <end position="295"/>
    </location>
</feature>
<dbReference type="Pfam" id="PF00535">
    <property type="entry name" value="Glycos_transf_2"/>
    <property type="match status" value="1"/>
</dbReference>
<proteinExistence type="predicted"/>
<dbReference type="PANTHER" id="PTHR43685:SF2">
    <property type="entry name" value="GLYCOSYLTRANSFERASE 2-LIKE DOMAIN-CONTAINING PROTEIN"/>
    <property type="match status" value="1"/>
</dbReference>
<evidence type="ECO:0000313" key="2">
    <source>
        <dbReference type="EMBL" id="AYV82295.1"/>
    </source>
</evidence>
<protein>
    <recommendedName>
        <fullName evidence="1">Glycosyltransferase 2-like domain-containing protein</fullName>
    </recommendedName>
</protein>
<dbReference type="InterPro" id="IPR001173">
    <property type="entry name" value="Glyco_trans_2-like"/>
</dbReference>
<reference evidence="2" key="1">
    <citation type="submission" date="2018-10" db="EMBL/GenBank/DDBJ databases">
        <title>Hidden diversity of soil giant viruses.</title>
        <authorList>
            <person name="Schulz F."/>
            <person name="Alteio L."/>
            <person name="Goudeau D."/>
            <person name="Ryan E.M."/>
            <person name="Malmstrom R.R."/>
            <person name="Blanchard J."/>
            <person name="Woyke T."/>
        </authorList>
    </citation>
    <scope>NUCLEOTIDE SEQUENCE</scope>
    <source>
        <strain evidence="2">HOV1</strain>
    </source>
</reference>
<dbReference type="Gene3D" id="3.90.550.10">
    <property type="entry name" value="Spore Coat Polysaccharide Biosynthesis Protein SpsA, Chain A"/>
    <property type="match status" value="1"/>
</dbReference>
<dbReference type="PANTHER" id="PTHR43685">
    <property type="entry name" value="GLYCOSYLTRANSFERASE"/>
    <property type="match status" value="1"/>
</dbReference>
<gene>
    <name evidence="2" type="ORF">Homavirus26_3</name>
</gene>
<name>A0A3G5A4X3_9VIRU</name>
<evidence type="ECO:0000259" key="1">
    <source>
        <dbReference type="Pfam" id="PF00535"/>
    </source>
</evidence>
<dbReference type="InterPro" id="IPR029044">
    <property type="entry name" value="Nucleotide-diphossugar_trans"/>
</dbReference>
<organism evidence="2">
    <name type="scientific">Homavirus sp</name>
    <dbReference type="NCBI Taxonomy" id="2487769"/>
    <lineage>
        <taxon>Viruses</taxon>
        <taxon>Varidnaviria</taxon>
        <taxon>Bamfordvirae</taxon>
        <taxon>Nucleocytoviricota</taxon>
        <taxon>Megaviricetes</taxon>
        <taxon>Imitervirales</taxon>
        <taxon>Mimiviridae</taxon>
        <taxon>Klosneuvirinae</taxon>
    </lineage>
</organism>
<sequence length="505" mass="59543">MYFSPTIKIITTDTKCENTLNVLKDFNCKKELLDNIHNLCINDFISEEYMLIVEDDITDELFRPTMSIYKIIDNAPQNWDIIVLSIECDLPTYNTLLNYPSDYILHMNINNINKNLYGTKKAYIINKKGVSKLNTSYSNYNTYIYKYPIFTSETGSMQLKQYILSKVNNSYRPFFSIILPVYNGMNYIGHAIESVLTQEFTDFELIIVNDGSTDDTKKYLDNLNNKKLYIIHQTNQRTANAINNGIKRSVGSYITWTSHDNILKHNFLSEYYNVLNMNKEVHFMYGGTIFFGTDNWNSNPGLLNPRELFFAYPGIASFMWRRDTVCKVGDFNADLHGIEDLDYVWRTIEYNSKIYSLKKLLYMFRMHNQQASYELSATNKWYGLNRKMLTLFVERNTNNFQISSFYPYINECKNINRAYCIAYYELAMKIISDNRAVYREILHPFALMCLEKSYTYDNTFKDAINLFNMLNNNKNVLHKQLIITDITNEELFIVEKEHMKLHEYS</sequence>
<accession>A0A3G5A4X3</accession>
<dbReference type="EMBL" id="MK072357">
    <property type="protein sequence ID" value="AYV82295.1"/>
    <property type="molecule type" value="Genomic_DNA"/>
</dbReference>